<dbReference type="EMBL" id="BMIV01000001">
    <property type="protein sequence ID" value="GGF52256.1"/>
    <property type="molecule type" value="Genomic_DNA"/>
</dbReference>
<proteinExistence type="predicted"/>
<dbReference type="PANTHER" id="PTHR23028:SF53">
    <property type="entry name" value="ACYL_TRANSF_3 DOMAIN-CONTAINING PROTEIN"/>
    <property type="match status" value="1"/>
</dbReference>
<feature type="transmembrane region" description="Helical" evidence="1">
    <location>
        <begin position="43"/>
        <end position="62"/>
    </location>
</feature>
<feature type="transmembrane region" description="Helical" evidence="1">
    <location>
        <begin position="12"/>
        <end position="31"/>
    </location>
</feature>
<keyword evidence="1" id="KW-0472">Membrane</keyword>
<feature type="transmembrane region" description="Helical" evidence="1">
    <location>
        <begin position="253"/>
        <end position="272"/>
    </location>
</feature>
<feature type="transmembrane region" description="Helical" evidence="1">
    <location>
        <begin position="148"/>
        <end position="168"/>
    </location>
</feature>
<accession>A0ABQ1VBN1</accession>
<feature type="transmembrane region" description="Helical" evidence="1">
    <location>
        <begin position="298"/>
        <end position="318"/>
    </location>
</feature>
<feature type="transmembrane region" description="Helical" evidence="1">
    <location>
        <begin position="83"/>
        <end position="109"/>
    </location>
</feature>
<feature type="domain" description="Acyltransferase 3" evidence="2">
    <location>
        <begin position="9"/>
        <end position="305"/>
    </location>
</feature>
<dbReference type="PANTHER" id="PTHR23028">
    <property type="entry name" value="ACETYLTRANSFERASE"/>
    <property type="match status" value="1"/>
</dbReference>
<name>A0ABQ1VBN1_9RHOB</name>
<feature type="transmembrane region" description="Helical" evidence="1">
    <location>
        <begin position="121"/>
        <end position="141"/>
    </location>
</feature>
<evidence type="ECO:0000313" key="4">
    <source>
        <dbReference type="Proteomes" id="UP000640509"/>
    </source>
</evidence>
<protein>
    <recommendedName>
        <fullName evidence="2">Acyltransferase 3 domain-containing protein</fullName>
    </recommendedName>
</protein>
<dbReference type="Proteomes" id="UP000640509">
    <property type="component" value="Unassembled WGS sequence"/>
</dbReference>
<keyword evidence="1" id="KW-0812">Transmembrane</keyword>
<dbReference type="InterPro" id="IPR002656">
    <property type="entry name" value="Acyl_transf_3_dom"/>
</dbReference>
<dbReference type="Pfam" id="PF01757">
    <property type="entry name" value="Acyl_transf_3"/>
    <property type="match status" value="1"/>
</dbReference>
<keyword evidence="4" id="KW-1185">Reference proteome</keyword>
<evidence type="ECO:0000256" key="1">
    <source>
        <dbReference type="SAM" id="Phobius"/>
    </source>
</evidence>
<keyword evidence="1" id="KW-1133">Transmembrane helix</keyword>
<organism evidence="3 4">
    <name type="scientific">Paracoccus acridae</name>
    <dbReference type="NCBI Taxonomy" id="1795310"/>
    <lineage>
        <taxon>Bacteria</taxon>
        <taxon>Pseudomonadati</taxon>
        <taxon>Pseudomonadota</taxon>
        <taxon>Alphaproteobacteria</taxon>
        <taxon>Rhodobacterales</taxon>
        <taxon>Paracoccaceae</taxon>
        <taxon>Paracoccus</taxon>
    </lineage>
</organism>
<evidence type="ECO:0000259" key="2">
    <source>
        <dbReference type="Pfam" id="PF01757"/>
    </source>
</evidence>
<reference evidence="4" key="1">
    <citation type="journal article" date="2019" name="Int. J. Syst. Evol. Microbiol.">
        <title>The Global Catalogue of Microorganisms (GCM) 10K type strain sequencing project: providing services to taxonomists for standard genome sequencing and annotation.</title>
        <authorList>
            <consortium name="The Broad Institute Genomics Platform"/>
            <consortium name="The Broad Institute Genome Sequencing Center for Infectious Disease"/>
            <person name="Wu L."/>
            <person name="Ma J."/>
        </authorList>
    </citation>
    <scope>NUCLEOTIDE SEQUENCE [LARGE SCALE GENOMIC DNA]</scope>
    <source>
        <strain evidence="4">CGMCC 1.15419</strain>
    </source>
</reference>
<dbReference type="InterPro" id="IPR050879">
    <property type="entry name" value="Acyltransferase_3"/>
</dbReference>
<comment type="caution">
    <text evidence="3">The sequence shown here is derived from an EMBL/GenBank/DDBJ whole genome shotgun (WGS) entry which is preliminary data.</text>
</comment>
<sequence>MGDRADYIRELDGLRAISILLVLAAHLLPLGPKILSLNSVSGLLGMSLFFGLSGFLITTFLYRSPDQIGAFFLRRSARILPLLWLYALIVAVLIHGRWDSFLAVAFFTLNYSDPLILPGMSHLWSICVEFHFYLFIGLTVWAFGRKGLWIIPMMMLAILVLRIDAGAYKSIRTLMRVDEIFAGGMVALLWQNRTHPVAVSILRTIGKLFWLWVVLLLASCHDVSGPLMYLRPLLGFCVLAAVLEHQEGPIRRFLRLGVFAYIAKISYALYIWHPLFRLGWLGERGSTAFFYGVKRPTAIALSFLFAHATTFTIERFFITRARRWEGQLFQPKSRPLDIAAE</sequence>
<evidence type="ECO:0000313" key="3">
    <source>
        <dbReference type="EMBL" id="GGF52256.1"/>
    </source>
</evidence>
<gene>
    <name evidence="3" type="ORF">GCM10011402_00210</name>
</gene>
<dbReference type="RefSeq" id="WP_188713534.1">
    <property type="nucleotide sequence ID" value="NZ_BMIV01000001.1"/>
</dbReference>